<dbReference type="SUPFAM" id="SSF101152">
    <property type="entry name" value="Mob1/phocein"/>
    <property type="match status" value="1"/>
</dbReference>
<feature type="compositionally biased region" description="Basic and acidic residues" evidence="2">
    <location>
        <begin position="534"/>
        <end position="550"/>
    </location>
</feature>
<feature type="binding site" evidence="1">
    <location>
        <position position="324"/>
    </location>
    <ligand>
        <name>Zn(2+)</name>
        <dbReference type="ChEBI" id="CHEBI:29105"/>
    </ligand>
</feature>
<dbReference type="Pfam" id="PF03637">
    <property type="entry name" value="Mob1_phocein"/>
    <property type="match status" value="1"/>
</dbReference>
<keyword evidence="1" id="KW-0479">Metal-binding</keyword>
<proteinExistence type="predicted"/>
<feature type="compositionally biased region" description="Low complexity" evidence="2">
    <location>
        <begin position="552"/>
        <end position="573"/>
    </location>
</feature>
<gene>
    <name evidence="3" type="ORF">CNMCM8927_005737</name>
</gene>
<feature type="compositionally biased region" description="Polar residues" evidence="2">
    <location>
        <begin position="411"/>
        <end position="422"/>
    </location>
</feature>
<dbReference type="PANTHER" id="PTHR22599">
    <property type="entry name" value="MPS ONE BINDER KINASE ACTIVATOR-LIKE MOB"/>
    <property type="match status" value="1"/>
</dbReference>
<dbReference type="AlphaFoldDB" id="A0AAN5YPU5"/>
<feature type="binding site" evidence="1">
    <location>
        <position position="319"/>
    </location>
    <ligand>
        <name>Zn(2+)</name>
        <dbReference type="ChEBI" id="CHEBI:29105"/>
    </ligand>
</feature>
<evidence type="ECO:0000256" key="2">
    <source>
        <dbReference type="SAM" id="MobiDB-lite"/>
    </source>
</evidence>
<dbReference type="InterPro" id="IPR005301">
    <property type="entry name" value="MOB_kinase_act_fam"/>
</dbReference>
<dbReference type="Proteomes" id="UP000649114">
    <property type="component" value="Unassembled WGS sequence"/>
</dbReference>
<keyword evidence="1" id="KW-0862">Zinc</keyword>
<sequence length="582" mass="63786">MTSVPGAEAAIRAQGFPGHGLRATVALEPWSLRILAVVSTIELRSSSSPSNHHQHQCPVAAVITVTGRALRDLHFYFLFFFIMAAAGASPSSSPRLPSPPPFTEVQIGPKSPSVGDSFGKETQEFLAASKGNDNASSRRIRPGTKAADMAVGPPLIPLSQLDSPFQLQEHLKALYNHFTRPEGSETVVPISRDVAIQLAEPPEGVDRSLWLYELCRFLTMKVNNLIVAFFAEDPPCSAQTCPEMRASEWQYLCAVHDPPKSCCAIDYCCHTLDWATNILTSPKHFPSRLTLGSEAGGGAQASLRYLTNIFRRLYRIFAHAWFQHRDVFWQVEGNDGLYIFFKTVCDMYKLIPEDNYTVPAEAEGLDANQSVPEQADNRRMTILRKDSEDPLENIEPSSISTGATTRRHKNSASISSRVTTISEGAEESEEQQKAEPVKESKDENLLSTEAVPEVESEPQPAEEVASEEQKEAADAPAQDPAESQVTVEEVQEEEEGKTSDTNAKAAAKDEPEAVQPPEEPEAPKAEESQADTEASTKDSTEANVEEKPSPVEEASTEQTQQTQQESESQTTTEQEPESATEA</sequence>
<feature type="region of interest" description="Disordered" evidence="2">
    <location>
        <begin position="383"/>
        <end position="582"/>
    </location>
</feature>
<evidence type="ECO:0000256" key="1">
    <source>
        <dbReference type="PIRSR" id="PIRSR605301-1"/>
    </source>
</evidence>
<comment type="caution">
    <text evidence="3">The sequence shown here is derived from an EMBL/GenBank/DDBJ whole genome shotgun (WGS) entry which is preliminary data.</text>
</comment>
<feature type="compositionally biased region" description="Low complexity" evidence="2">
    <location>
        <begin position="474"/>
        <end position="488"/>
    </location>
</feature>
<dbReference type="InterPro" id="IPR036703">
    <property type="entry name" value="MOB_kinase_act_sf"/>
</dbReference>
<evidence type="ECO:0000313" key="3">
    <source>
        <dbReference type="EMBL" id="KAF4205699.1"/>
    </source>
</evidence>
<feature type="compositionally biased region" description="Basic and acidic residues" evidence="2">
    <location>
        <begin position="430"/>
        <end position="444"/>
    </location>
</feature>
<feature type="binding site" evidence="1">
    <location>
        <position position="241"/>
    </location>
    <ligand>
        <name>Zn(2+)</name>
        <dbReference type="ChEBI" id="CHEBI:29105"/>
    </ligand>
</feature>
<protein>
    <recommendedName>
        <fullName evidence="5">MOB-like protein phocein</fullName>
    </recommendedName>
</protein>
<feature type="compositionally biased region" description="Polar residues" evidence="2">
    <location>
        <begin position="395"/>
        <end position="404"/>
    </location>
</feature>
<evidence type="ECO:0008006" key="5">
    <source>
        <dbReference type="Google" id="ProtNLM"/>
    </source>
</evidence>
<dbReference type="SMART" id="SM01388">
    <property type="entry name" value="Mob1_phocein"/>
    <property type="match status" value="1"/>
</dbReference>
<organism evidence="3 4">
    <name type="scientific">Aspergillus lentulus</name>
    <dbReference type="NCBI Taxonomy" id="293939"/>
    <lineage>
        <taxon>Eukaryota</taxon>
        <taxon>Fungi</taxon>
        <taxon>Dikarya</taxon>
        <taxon>Ascomycota</taxon>
        <taxon>Pezizomycotina</taxon>
        <taxon>Eurotiomycetes</taxon>
        <taxon>Eurotiomycetidae</taxon>
        <taxon>Eurotiales</taxon>
        <taxon>Aspergillaceae</taxon>
        <taxon>Aspergillus</taxon>
        <taxon>Aspergillus subgen. Fumigati</taxon>
    </lineage>
</organism>
<reference evidence="3" key="2">
    <citation type="submission" date="2020-04" db="EMBL/GenBank/DDBJ databases">
        <authorList>
            <person name="Santos R.A.C."/>
            <person name="Steenwyk J.L."/>
            <person name="Rivero-Menendez O."/>
            <person name="Mead M.E."/>
            <person name="Silva L.P."/>
            <person name="Bastos R.W."/>
            <person name="Alastruey-Izquierdo A."/>
            <person name="Goldman G.H."/>
            <person name="Rokas A."/>
        </authorList>
    </citation>
    <scope>NUCLEOTIDE SEQUENCE</scope>
    <source>
        <strain evidence="3">CNM-CM8927</strain>
    </source>
</reference>
<evidence type="ECO:0000313" key="4">
    <source>
        <dbReference type="Proteomes" id="UP000649114"/>
    </source>
</evidence>
<feature type="binding site" evidence="1">
    <location>
        <position position="236"/>
    </location>
    <ligand>
        <name>Zn(2+)</name>
        <dbReference type="ChEBI" id="CHEBI:29105"/>
    </ligand>
</feature>
<reference evidence="3" key="1">
    <citation type="journal article" date="2020" name="bioRxiv">
        <title>Genomic and phenotypic heterogeneity of clinical isolates of the human pathogens Aspergillus fumigatus, Aspergillus lentulus and Aspergillus fumigatiaffinis.</title>
        <authorList>
            <person name="dos Santos R.A.C."/>
            <person name="Steenwyk J.L."/>
            <person name="Rivero-Menendez O."/>
            <person name="Mead M.E."/>
            <person name="Silva L.P."/>
            <person name="Bastos R.W."/>
            <person name="Alastruey-Izquierdo A."/>
            <person name="Goldman G.H."/>
            <person name="Rokas A."/>
        </authorList>
    </citation>
    <scope>NUCLEOTIDE SEQUENCE</scope>
    <source>
        <strain evidence="3">CNM-CM8927</strain>
    </source>
</reference>
<dbReference type="EMBL" id="JAAAPU010000038">
    <property type="protein sequence ID" value="KAF4205699.1"/>
    <property type="molecule type" value="Genomic_DNA"/>
</dbReference>
<name>A0AAN5YPU5_ASPLE</name>
<dbReference type="Gene3D" id="1.20.140.30">
    <property type="entry name" value="MOB kinase activator"/>
    <property type="match status" value="1"/>
</dbReference>
<accession>A0AAN5YPU5</accession>